<keyword evidence="9" id="KW-1185">Reference proteome</keyword>
<gene>
    <name evidence="8" type="ORF">WJU22_01540</name>
</gene>
<evidence type="ECO:0000256" key="1">
    <source>
        <dbReference type="ARBA" id="ARBA00004167"/>
    </source>
</evidence>
<dbReference type="EMBL" id="CP150096">
    <property type="protein sequence ID" value="WZN46865.1"/>
    <property type="molecule type" value="Genomic_DNA"/>
</dbReference>
<evidence type="ECO:0000259" key="7">
    <source>
        <dbReference type="Pfam" id="PF26002"/>
    </source>
</evidence>
<accession>A0ABZ2Z5N2</accession>
<evidence type="ECO:0000256" key="2">
    <source>
        <dbReference type="ARBA" id="ARBA00022692"/>
    </source>
</evidence>
<dbReference type="PANTHER" id="PTHR30386:SF26">
    <property type="entry name" value="TRANSPORT PROTEIN COMB"/>
    <property type="match status" value="1"/>
</dbReference>
<evidence type="ECO:0000256" key="4">
    <source>
        <dbReference type="ARBA" id="ARBA00023136"/>
    </source>
</evidence>
<dbReference type="InterPro" id="IPR050739">
    <property type="entry name" value="MFP"/>
</dbReference>
<dbReference type="Pfam" id="PF26002">
    <property type="entry name" value="Beta-barrel_AprE"/>
    <property type="match status" value="1"/>
</dbReference>
<sequence>MNTQPHPSATEKDTGQEPIVPGPEQIAVSPQVPHKFMRSDAMEEIFSSKPGWMERRALWFYTGILAAILVTAWFIRYPDIIDASGTLTAYNAPKELLPYESGRIIRLFAQNNSRVPAGATIAWLQSTADHATVLRLREIVQKSTELAMAGNGESSLRAIPTGMEHLGELQQNYRELMQTVQQYRGYLNEGFYMRKNAVLKRDMERLQLELATIRKQQLISQQDLTIARERYQVQEKLLKEKVTSNDEFRNHHSNYLSKEIAANQYDLSILSAETRLSEKRQEVDALAQDLERNASAYLHLLEVLGSKIEDWRKRYTIIAPVEGEIAFVMPLQENQYVTQGKVLGYVSPAGNTQYIEVNLAQENFGKIDTGMQVLLQFQAYPFHEFGHVPGRVSYISSVPSDSGFLASIRLEQGLLTNRNQQLPYKNGLRVKARIITRNLRLLERFADNFTKSFNSMQ</sequence>
<feature type="transmembrane region" description="Helical" evidence="6">
    <location>
        <begin position="58"/>
        <end position="75"/>
    </location>
</feature>
<keyword evidence="3 6" id="KW-1133">Transmembrane helix</keyword>
<dbReference type="RefSeq" id="WP_341841539.1">
    <property type="nucleotide sequence ID" value="NZ_CP149792.1"/>
</dbReference>
<proteinExistence type="predicted"/>
<dbReference type="Gene3D" id="2.40.30.170">
    <property type="match status" value="1"/>
</dbReference>
<reference evidence="8 9" key="1">
    <citation type="submission" date="2024-03" db="EMBL/GenBank/DDBJ databases">
        <title>Chitinophaga caseinilytica sp. nov., a casein hydrolysing bacterium isolated from forest soil.</title>
        <authorList>
            <person name="Lee D.S."/>
            <person name="Han D.M."/>
            <person name="Baek J.H."/>
            <person name="Choi D.G."/>
            <person name="Jeon J.H."/>
            <person name="Jeon C.O."/>
        </authorList>
    </citation>
    <scope>NUCLEOTIDE SEQUENCE [LARGE SCALE GENOMIC DNA]</scope>
    <source>
        <strain evidence="8 9">KACC 19118</strain>
    </source>
</reference>
<name>A0ABZ2Z5N2_9BACT</name>
<keyword evidence="4 6" id="KW-0472">Membrane</keyword>
<protein>
    <submittedName>
        <fullName evidence="8">HlyD family efflux transporter periplasmic adaptor subunit</fullName>
    </submittedName>
</protein>
<evidence type="ECO:0000256" key="3">
    <source>
        <dbReference type="ARBA" id="ARBA00022989"/>
    </source>
</evidence>
<organism evidence="8 9">
    <name type="scientific">Chitinophaga caseinilytica</name>
    <dbReference type="NCBI Taxonomy" id="2267521"/>
    <lineage>
        <taxon>Bacteria</taxon>
        <taxon>Pseudomonadati</taxon>
        <taxon>Bacteroidota</taxon>
        <taxon>Chitinophagia</taxon>
        <taxon>Chitinophagales</taxon>
        <taxon>Chitinophagaceae</taxon>
        <taxon>Chitinophaga</taxon>
    </lineage>
</organism>
<dbReference type="Proteomes" id="UP001449657">
    <property type="component" value="Chromosome"/>
</dbReference>
<feature type="domain" description="AprE-like beta-barrel" evidence="7">
    <location>
        <begin position="355"/>
        <end position="436"/>
    </location>
</feature>
<feature type="region of interest" description="Disordered" evidence="5">
    <location>
        <begin position="1"/>
        <end position="25"/>
    </location>
</feature>
<evidence type="ECO:0000313" key="9">
    <source>
        <dbReference type="Proteomes" id="UP001449657"/>
    </source>
</evidence>
<comment type="subcellular location">
    <subcellularLocation>
        <location evidence="1">Membrane</location>
        <topology evidence="1">Single-pass membrane protein</topology>
    </subcellularLocation>
</comment>
<evidence type="ECO:0000256" key="5">
    <source>
        <dbReference type="SAM" id="MobiDB-lite"/>
    </source>
</evidence>
<evidence type="ECO:0000256" key="6">
    <source>
        <dbReference type="SAM" id="Phobius"/>
    </source>
</evidence>
<evidence type="ECO:0000313" key="8">
    <source>
        <dbReference type="EMBL" id="WZN46865.1"/>
    </source>
</evidence>
<dbReference type="PANTHER" id="PTHR30386">
    <property type="entry name" value="MEMBRANE FUSION SUBUNIT OF EMRAB-TOLC MULTIDRUG EFFLUX PUMP"/>
    <property type="match status" value="1"/>
</dbReference>
<keyword evidence="2 6" id="KW-0812">Transmembrane</keyword>
<dbReference type="InterPro" id="IPR058982">
    <property type="entry name" value="Beta-barrel_AprE"/>
</dbReference>